<sequence>MLTNSGLQAFKDNIVFTFTAGRTVHVSELNCEELQKLCDIMRKKGFPVTQGETLEYRLRRKIYALCFDAGIIYGHTQEDWKMNFAKVDAFCMERGAVKKGIKEQNLNELKRTLKQFSAIATKVQKRQNRVLLIAKLESDLNEAIHAEDFELCASIREQINNIILNVKTKQEQ</sequence>
<proteinExistence type="predicted"/>
<evidence type="ECO:0000313" key="2">
    <source>
        <dbReference type="EMBL" id="EFM01876.1"/>
    </source>
</evidence>
<comment type="caution">
    <text evidence="2">The sequence shown here is derived from an EMBL/GenBank/DDBJ whole genome shotgun (WGS) entry which is preliminary data.</text>
</comment>
<dbReference type="STRING" id="862515.HMPREF0658_1184"/>
<evidence type="ECO:0000313" key="3">
    <source>
        <dbReference type="Proteomes" id="UP000004394"/>
    </source>
</evidence>
<dbReference type="OrthoDB" id="799831at2"/>
<keyword evidence="3" id="KW-1185">Reference proteome</keyword>
<dbReference type="AlphaFoldDB" id="E0NSN3"/>
<dbReference type="EMBL" id="AEEI01000040">
    <property type="protein sequence ID" value="EFM01876.1"/>
    <property type="molecule type" value="Genomic_DNA"/>
</dbReference>
<name>E0NSN3_9BACT</name>
<dbReference type="Proteomes" id="UP000004394">
    <property type="component" value="Unassembled WGS sequence"/>
</dbReference>
<gene>
    <name evidence="2" type="ORF">HMPREF0658_1184</name>
</gene>
<dbReference type="BioCyc" id="PMAR862515-HMP:GMOO-1203-MONOMER"/>
<evidence type="ECO:0000259" key="1">
    <source>
        <dbReference type="Pfam" id="PF02151"/>
    </source>
</evidence>
<accession>E0NSN3</accession>
<protein>
    <recommendedName>
        <fullName evidence="1">UVR domain-containing protein</fullName>
    </recommendedName>
</protein>
<reference evidence="2" key="1">
    <citation type="submission" date="2010-07" db="EMBL/GenBank/DDBJ databases">
        <authorList>
            <person name="Muzny D."/>
            <person name="Qin X."/>
            <person name="Deng J."/>
            <person name="Jiang H."/>
            <person name="Liu Y."/>
            <person name="Qu J."/>
            <person name="Song X.-Z."/>
            <person name="Zhang L."/>
            <person name="Thornton R."/>
            <person name="Coyle M."/>
            <person name="Francisco L."/>
            <person name="Jackson L."/>
            <person name="Javaid M."/>
            <person name="Korchina V."/>
            <person name="Kovar C."/>
            <person name="Mata R."/>
            <person name="Mathew T."/>
            <person name="Ngo R."/>
            <person name="Nguyen L."/>
            <person name="Nguyen N."/>
            <person name="Okwuonu G."/>
            <person name="Ongeri F."/>
            <person name="Pham C."/>
            <person name="Simmons D."/>
            <person name="Wilczek-Boney K."/>
            <person name="Hale W."/>
            <person name="Jakkamsetti A."/>
            <person name="Pham P."/>
            <person name="Ruth R."/>
            <person name="San Lucas F."/>
            <person name="Warren J."/>
            <person name="Zhang J."/>
            <person name="Zhao Z."/>
            <person name="Zhou C."/>
            <person name="Zhu D."/>
            <person name="Lee S."/>
            <person name="Bess C."/>
            <person name="Blankenburg K."/>
            <person name="Forbes L."/>
            <person name="Fu Q."/>
            <person name="Gubbala S."/>
            <person name="Hirani K."/>
            <person name="Jayaseelan J.C."/>
            <person name="Lara F."/>
            <person name="Munidasa M."/>
            <person name="Palculict T."/>
            <person name="Patil S."/>
            <person name="Pu L.-L."/>
            <person name="Saada N."/>
            <person name="Tang L."/>
            <person name="Weissenberger G."/>
            <person name="Zhu Y."/>
            <person name="Hemphill L."/>
            <person name="Shang Y."/>
            <person name="Youmans B."/>
            <person name="Ayvaz T."/>
            <person name="Ross M."/>
            <person name="Santibanez J."/>
            <person name="Aqrawi P."/>
            <person name="Gross S."/>
            <person name="Joshi V."/>
            <person name="Fowler G."/>
            <person name="Nazareth L."/>
            <person name="Reid J."/>
            <person name="Worley K."/>
            <person name="Petrosino J."/>
            <person name="Highlander S."/>
            <person name="Gibbs R."/>
        </authorList>
    </citation>
    <scope>NUCLEOTIDE SEQUENCE [LARGE SCALE GENOMIC DNA]</scope>
    <source>
        <strain evidence="2">DSM 16973</strain>
    </source>
</reference>
<dbReference type="Pfam" id="PF02151">
    <property type="entry name" value="UVR"/>
    <property type="match status" value="1"/>
</dbReference>
<dbReference type="RefSeq" id="WP_006949202.1">
    <property type="nucleotide sequence ID" value="NZ_BAJI01000048.1"/>
</dbReference>
<dbReference type="HOGENOM" id="CLU_1553885_0_0_10"/>
<organism evidence="2 3">
    <name type="scientific">Hoylesella marshii DSM 16973 = JCM 13450</name>
    <dbReference type="NCBI Taxonomy" id="862515"/>
    <lineage>
        <taxon>Bacteria</taxon>
        <taxon>Pseudomonadati</taxon>
        <taxon>Bacteroidota</taxon>
        <taxon>Bacteroidia</taxon>
        <taxon>Bacteroidales</taxon>
        <taxon>Prevotellaceae</taxon>
        <taxon>Hoylesella</taxon>
    </lineage>
</organism>
<dbReference type="InterPro" id="IPR001943">
    <property type="entry name" value="UVR_dom"/>
</dbReference>
<feature type="domain" description="UVR" evidence="1">
    <location>
        <begin position="132"/>
        <end position="162"/>
    </location>
</feature>